<keyword evidence="1" id="KW-0472">Membrane</keyword>
<keyword evidence="1" id="KW-0812">Transmembrane</keyword>
<keyword evidence="1" id="KW-1133">Transmembrane helix</keyword>
<name>A0A4R2CX25_SHIGR</name>
<evidence type="ECO:0000313" key="3">
    <source>
        <dbReference type="Proteomes" id="UP000295351"/>
    </source>
</evidence>
<feature type="transmembrane region" description="Helical" evidence="1">
    <location>
        <begin position="58"/>
        <end position="77"/>
    </location>
</feature>
<dbReference type="EMBL" id="SLVX01000006">
    <property type="protein sequence ID" value="TCN45756.1"/>
    <property type="molecule type" value="Genomic_DNA"/>
</dbReference>
<evidence type="ECO:0000256" key="1">
    <source>
        <dbReference type="SAM" id="Phobius"/>
    </source>
</evidence>
<evidence type="ECO:0000313" key="2">
    <source>
        <dbReference type="EMBL" id="TCN45756.1"/>
    </source>
</evidence>
<dbReference type="RefSeq" id="WP_133034390.1">
    <property type="nucleotide sequence ID" value="NZ_BAABEI010000012.1"/>
</dbReference>
<organism evidence="2 3">
    <name type="scientific">Shinella granuli</name>
    <dbReference type="NCBI Taxonomy" id="323621"/>
    <lineage>
        <taxon>Bacteria</taxon>
        <taxon>Pseudomonadati</taxon>
        <taxon>Pseudomonadota</taxon>
        <taxon>Alphaproteobacteria</taxon>
        <taxon>Hyphomicrobiales</taxon>
        <taxon>Rhizobiaceae</taxon>
        <taxon>Shinella</taxon>
    </lineage>
</organism>
<protein>
    <submittedName>
        <fullName evidence="2">Uncharacterized protein</fullName>
    </submittedName>
</protein>
<keyword evidence="3" id="KW-1185">Reference proteome</keyword>
<feature type="transmembrane region" description="Helical" evidence="1">
    <location>
        <begin position="245"/>
        <end position="278"/>
    </location>
</feature>
<proteinExistence type="predicted"/>
<feature type="transmembrane region" description="Helical" evidence="1">
    <location>
        <begin position="213"/>
        <end position="239"/>
    </location>
</feature>
<dbReference type="AlphaFoldDB" id="A0A4R2CX25"/>
<accession>A0A4R2CX25</accession>
<comment type="caution">
    <text evidence="2">The sequence shown here is derived from an EMBL/GenBank/DDBJ whole genome shotgun (WGS) entry which is preliminary data.</text>
</comment>
<reference evidence="2 3" key="1">
    <citation type="submission" date="2019-03" db="EMBL/GenBank/DDBJ databases">
        <title>Genomic Encyclopedia of Type Strains, Phase IV (KMG-IV): sequencing the most valuable type-strain genomes for metagenomic binning, comparative biology and taxonomic classification.</title>
        <authorList>
            <person name="Goeker M."/>
        </authorList>
    </citation>
    <scope>NUCLEOTIDE SEQUENCE [LARGE SCALE GENOMIC DNA]</scope>
    <source>
        <strain evidence="2 3">DSM 18401</strain>
    </source>
</reference>
<feature type="transmembrane region" description="Helical" evidence="1">
    <location>
        <begin position="20"/>
        <end position="46"/>
    </location>
</feature>
<dbReference type="Proteomes" id="UP000295351">
    <property type="component" value="Unassembled WGS sequence"/>
</dbReference>
<gene>
    <name evidence="2" type="ORF">EV665_106234</name>
</gene>
<sequence>MWDFSIGRTIGILTKTMPFILLRMVIYFVITLAFILATGAGAGIGYGVGSLGESPESYAVWGGFIGMGFIATVVYWAREWLLYMVKAAHIAVIVKLIDGEALPDGKGQVAYGREIVTARFGEANVLFALDQLVKGVIAAITGLIGGIAAFLPIPGLDAIARFANTVIRLSLTYVDEIILGYNIRTNSDNAWDSARRGLVLYAQNGLTMVKNAVWLAVFLWVLSIVVFLLALAPAGAILYAFPGEIAGYAFVVAIVFAWAFKAAVLEPFAIAALMAVYFDTIRGQVPDPEWDAKLTGASDKFRALTERGKAAFGGRPVTA</sequence>